<evidence type="ECO:0000259" key="1">
    <source>
        <dbReference type="Pfam" id="PF12146"/>
    </source>
</evidence>
<feature type="domain" description="Serine aminopeptidase S33" evidence="1">
    <location>
        <begin position="21"/>
        <end position="278"/>
    </location>
</feature>
<dbReference type="GO" id="GO:0016787">
    <property type="term" value="F:hydrolase activity"/>
    <property type="evidence" value="ECO:0007669"/>
    <property type="project" value="UniProtKB-KW"/>
</dbReference>
<reference evidence="2" key="1">
    <citation type="journal article" date="2021" name="PeerJ">
        <title>Extensive microbial diversity within the chicken gut microbiome revealed by metagenomics and culture.</title>
        <authorList>
            <person name="Gilroy R."/>
            <person name="Ravi A."/>
            <person name="Getino M."/>
            <person name="Pursley I."/>
            <person name="Horton D.L."/>
            <person name="Alikhan N.F."/>
            <person name="Baker D."/>
            <person name="Gharbi K."/>
            <person name="Hall N."/>
            <person name="Watson M."/>
            <person name="Adriaenssens E.M."/>
            <person name="Foster-Nyarko E."/>
            <person name="Jarju S."/>
            <person name="Secka A."/>
            <person name="Antonio M."/>
            <person name="Oren A."/>
            <person name="Chaudhuri R.R."/>
            <person name="La Ragione R."/>
            <person name="Hildebrand F."/>
            <person name="Pallen M.J."/>
        </authorList>
    </citation>
    <scope>NUCLEOTIDE SEQUENCE</scope>
    <source>
        <strain evidence="2">1345</strain>
    </source>
</reference>
<evidence type="ECO:0000313" key="2">
    <source>
        <dbReference type="EMBL" id="HIY96379.1"/>
    </source>
</evidence>
<dbReference type="SUPFAM" id="SSF53474">
    <property type="entry name" value="alpha/beta-Hydrolases"/>
    <property type="match status" value="1"/>
</dbReference>
<organism evidence="2 3">
    <name type="scientific">Candidatus Borkfalkia excrementigallinarum</name>
    <dbReference type="NCBI Taxonomy" id="2838506"/>
    <lineage>
        <taxon>Bacteria</taxon>
        <taxon>Bacillati</taxon>
        <taxon>Bacillota</taxon>
        <taxon>Clostridia</taxon>
        <taxon>Christensenellales</taxon>
        <taxon>Christensenellaceae</taxon>
        <taxon>Candidatus Borkfalkia</taxon>
    </lineage>
</organism>
<dbReference type="InterPro" id="IPR029058">
    <property type="entry name" value="AB_hydrolase_fold"/>
</dbReference>
<dbReference type="InterPro" id="IPR022742">
    <property type="entry name" value="Hydrolase_4"/>
</dbReference>
<dbReference type="Proteomes" id="UP000886750">
    <property type="component" value="Unassembled WGS sequence"/>
</dbReference>
<gene>
    <name evidence="2" type="ORF">H9729_01685</name>
</gene>
<dbReference type="Pfam" id="PF12146">
    <property type="entry name" value="Hydrolase_4"/>
    <property type="match status" value="1"/>
</dbReference>
<dbReference type="PANTHER" id="PTHR11614">
    <property type="entry name" value="PHOSPHOLIPASE-RELATED"/>
    <property type="match status" value="1"/>
</dbReference>
<dbReference type="AlphaFoldDB" id="A0A9D1ZV81"/>
<name>A0A9D1ZV81_9FIRM</name>
<sequence>MIFSSYDKKEIYVREWTDVAEPCGVVQIAHGMNEYAARYDAFARRLNEMGYAVVADDHRGHGDTDAETLGYAEGEMFSDTVKDMAGIAKYYREKFSGVKYILFGFSYGSFLTQSFIEKYSRFLDGAIIAGSSRQNALAVHVGSLAARLGGLAKGKDAPANFVNKAVFGGYDKKFSDREFLSTDAENNEKYHADPYCNFVCSNNFFIEFFKGLNGLYKRSNAAGLDLSLPLLLISGADDAVGGEKGVGRLYDFYKKCGVKDVTKYLIQGSRHEFLNEREHFEEAFGQISAFIKRLPVRKK</sequence>
<evidence type="ECO:0000313" key="3">
    <source>
        <dbReference type="Proteomes" id="UP000886750"/>
    </source>
</evidence>
<accession>A0A9D1ZV81</accession>
<keyword evidence="2" id="KW-0378">Hydrolase</keyword>
<comment type="caution">
    <text evidence="2">The sequence shown here is derived from an EMBL/GenBank/DDBJ whole genome shotgun (WGS) entry which is preliminary data.</text>
</comment>
<proteinExistence type="predicted"/>
<protein>
    <submittedName>
        <fullName evidence="2">Alpha/beta hydrolase</fullName>
    </submittedName>
</protein>
<reference evidence="2" key="2">
    <citation type="submission" date="2021-04" db="EMBL/GenBank/DDBJ databases">
        <authorList>
            <person name="Gilroy R."/>
        </authorList>
    </citation>
    <scope>NUCLEOTIDE SEQUENCE</scope>
    <source>
        <strain evidence="2">1345</strain>
    </source>
</reference>
<dbReference type="InterPro" id="IPR051044">
    <property type="entry name" value="MAG_DAG_Lipase"/>
</dbReference>
<dbReference type="Gene3D" id="3.40.50.1820">
    <property type="entry name" value="alpha/beta hydrolase"/>
    <property type="match status" value="1"/>
</dbReference>
<dbReference type="EMBL" id="DXCQ01000020">
    <property type="protein sequence ID" value="HIY96379.1"/>
    <property type="molecule type" value="Genomic_DNA"/>
</dbReference>